<dbReference type="HOGENOM" id="CLU_1822719_0_0_0"/>
<dbReference type="EMBL" id="CP002281">
    <property type="protein sequence ID" value="ADO82675.1"/>
    <property type="molecule type" value="Genomic_DNA"/>
</dbReference>
<accession>E3H8A8</accession>
<organism evidence="2 3">
    <name type="scientific">Ilyobacter polytropus (strain ATCC 51220 / DSM 2926 / LMG 16218 / CuHBu1)</name>
    <dbReference type="NCBI Taxonomy" id="572544"/>
    <lineage>
        <taxon>Bacteria</taxon>
        <taxon>Fusobacteriati</taxon>
        <taxon>Fusobacteriota</taxon>
        <taxon>Fusobacteriia</taxon>
        <taxon>Fusobacteriales</taxon>
        <taxon>Fusobacteriaceae</taxon>
        <taxon>Ilyobacter</taxon>
    </lineage>
</organism>
<evidence type="ECO:0000256" key="1">
    <source>
        <dbReference type="SAM" id="Phobius"/>
    </source>
</evidence>
<dbReference type="Gene3D" id="1.20.120.1490">
    <property type="match status" value="1"/>
</dbReference>
<keyword evidence="1" id="KW-0472">Membrane</keyword>
<protein>
    <submittedName>
        <fullName evidence="2">Uncharacterized protein</fullName>
    </submittedName>
</protein>
<reference evidence="2 3" key="1">
    <citation type="journal article" date="2010" name="Stand. Genomic Sci.">
        <title>Complete genome sequence of Ilyobacter polytropus type strain (CuHbu1).</title>
        <authorList>
            <person name="Sikorski J."/>
            <person name="Chertkov O."/>
            <person name="Lapidus A."/>
            <person name="Nolan M."/>
            <person name="Lucas S."/>
            <person name="Del Rio T.G."/>
            <person name="Tice H."/>
            <person name="Cheng J.F."/>
            <person name="Tapia R."/>
            <person name="Han C."/>
            <person name="Goodwin L."/>
            <person name="Pitluck S."/>
            <person name="Liolios K."/>
            <person name="Ivanova N."/>
            <person name="Mavromatis K."/>
            <person name="Mikhailova N."/>
            <person name="Pati A."/>
            <person name="Chen A."/>
            <person name="Palaniappan K."/>
            <person name="Land M."/>
            <person name="Hauser L."/>
            <person name="Chang Y.J."/>
            <person name="Jeffries C.D."/>
            <person name="Brambilla E."/>
            <person name="Yasawong M."/>
            <person name="Rohde M."/>
            <person name="Pukall R."/>
            <person name="Spring S."/>
            <person name="Goker M."/>
            <person name="Woyke T."/>
            <person name="Bristow J."/>
            <person name="Eisen J.A."/>
            <person name="Markowitz V."/>
            <person name="Hugenholtz P."/>
            <person name="Kyrpides N.C."/>
            <person name="Klenk H.P."/>
        </authorList>
    </citation>
    <scope>NUCLEOTIDE SEQUENCE [LARGE SCALE GENOMIC DNA]</scope>
    <source>
        <strain evidence="3">ATCC 51220 / DSM 2926 / LMG 16218 / CuHBu1</strain>
    </source>
</reference>
<sequence>MRKLLSFLGALFLIFILFIVFMNFGMKRVVNRGDGYRMVQGSHMMGYSYESPYRDEYMPMHRFQQLTPEEGKEYLKIKEESFKVYSNYGLEINKKQIQLERELLKEGPDWKKVENLNNEIALLEAKVRTEIMKINHENTKR</sequence>
<gene>
    <name evidence="2" type="ordered locus">Ilyop_0890</name>
</gene>
<dbReference type="KEGG" id="ipo:Ilyop_0890"/>
<keyword evidence="1" id="KW-1133">Transmembrane helix</keyword>
<keyword evidence="1" id="KW-0812">Transmembrane</keyword>
<evidence type="ECO:0000313" key="3">
    <source>
        <dbReference type="Proteomes" id="UP000006875"/>
    </source>
</evidence>
<keyword evidence="3" id="KW-1185">Reference proteome</keyword>
<dbReference type="AlphaFoldDB" id="E3H8A8"/>
<name>E3H8A8_ILYPC</name>
<proteinExistence type="predicted"/>
<dbReference type="RefSeq" id="WP_013387345.1">
    <property type="nucleotide sequence ID" value="NC_014632.1"/>
</dbReference>
<evidence type="ECO:0000313" key="2">
    <source>
        <dbReference type="EMBL" id="ADO82675.1"/>
    </source>
</evidence>
<dbReference type="Proteomes" id="UP000006875">
    <property type="component" value="Chromosome"/>
</dbReference>
<feature type="transmembrane region" description="Helical" evidence="1">
    <location>
        <begin position="6"/>
        <end position="24"/>
    </location>
</feature>